<evidence type="ECO:0000313" key="4">
    <source>
        <dbReference type="EMBL" id="QFY41710.1"/>
    </source>
</evidence>
<dbReference type="Proteomes" id="UP000325755">
    <property type="component" value="Chromosome"/>
</dbReference>
<dbReference type="OrthoDB" id="9799672at2"/>
<dbReference type="GO" id="GO:0008171">
    <property type="term" value="F:O-methyltransferase activity"/>
    <property type="evidence" value="ECO:0007669"/>
    <property type="project" value="InterPro"/>
</dbReference>
<keyword evidence="2 4" id="KW-0808">Transferase</keyword>
<dbReference type="GO" id="GO:0032259">
    <property type="term" value="P:methylation"/>
    <property type="evidence" value="ECO:0007669"/>
    <property type="project" value="UniProtKB-KW"/>
</dbReference>
<dbReference type="InterPro" id="IPR002935">
    <property type="entry name" value="SAM_O-MeTrfase"/>
</dbReference>
<dbReference type="Gene3D" id="3.40.50.150">
    <property type="entry name" value="Vaccinia Virus protein VP39"/>
    <property type="match status" value="1"/>
</dbReference>
<organism evidence="4 5">
    <name type="scientific">Candidatus Methylospira mobilis</name>
    <dbReference type="NCBI Taxonomy" id="1808979"/>
    <lineage>
        <taxon>Bacteria</taxon>
        <taxon>Pseudomonadati</taxon>
        <taxon>Pseudomonadota</taxon>
        <taxon>Gammaproteobacteria</taxon>
        <taxon>Methylococcales</taxon>
        <taxon>Methylococcaceae</taxon>
        <taxon>Candidatus Methylospira</taxon>
    </lineage>
</organism>
<reference evidence="4 5" key="1">
    <citation type="submission" date="2019-09" db="EMBL/GenBank/DDBJ databases">
        <title>Ecophysiology of the spiral-shaped methanotroph Methylospira mobilis as revealed by the complete genome sequence.</title>
        <authorList>
            <person name="Oshkin I.Y."/>
            <person name="Dedysh S.N."/>
            <person name="Miroshnikov K."/>
            <person name="Danilova O.V."/>
            <person name="Hakobyan A."/>
            <person name="Liesack W."/>
        </authorList>
    </citation>
    <scope>NUCLEOTIDE SEQUENCE [LARGE SCALE GENOMIC DNA]</scope>
    <source>
        <strain evidence="4 5">Shm1</strain>
    </source>
</reference>
<proteinExistence type="predicted"/>
<dbReference type="Pfam" id="PF01596">
    <property type="entry name" value="Methyltransf_3"/>
    <property type="match status" value="1"/>
</dbReference>
<keyword evidence="5" id="KW-1185">Reference proteome</keyword>
<name>A0A5Q0BD30_9GAMM</name>
<keyword evidence="1 4" id="KW-0489">Methyltransferase</keyword>
<gene>
    <name evidence="4" type="ORF">F6R98_02925</name>
</gene>
<dbReference type="InterPro" id="IPR050362">
    <property type="entry name" value="Cation-dep_OMT"/>
</dbReference>
<evidence type="ECO:0000256" key="1">
    <source>
        <dbReference type="ARBA" id="ARBA00022603"/>
    </source>
</evidence>
<sequence>MSNKNLGLSDTLYDYLLSVSSRESAVQRRLREETAQLPLAGMQITPEQGQFMALLAKLIQAKRVLEIGVFTGYSSLAVALALPEDGRITACDVSEEWTGVARRYWELAGVSGKISLQLGPALTTLDELIADGHSGLYDMAFIDADKENYDGYYERTLQLLRTGGLLLLDNLLWGGKVADPGATDKDTLAIRALNEKIHHDARVINSLLPVADGLGLVIKQ</sequence>
<dbReference type="SUPFAM" id="SSF53335">
    <property type="entry name" value="S-adenosyl-L-methionine-dependent methyltransferases"/>
    <property type="match status" value="1"/>
</dbReference>
<dbReference type="GO" id="GO:0008757">
    <property type="term" value="F:S-adenosylmethionine-dependent methyltransferase activity"/>
    <property type="evidence" value="ECO:0007669"/>
    <property type="project" value="TreeGrafter"/>
</dbReference>
<dbReference type="KEGG" id="mmob:F6R98_02925"/>
<evidence type="ECO:0000256" key="3">
    <source>
        <dbReference type="ARBA" id="ARBA00022691"/>
    </source>
</evidence>
<dbReference type="InParanoid" id="A0A5Q0BD30"/>
<dbReference type="InterPro" id="IPR029063">
    <property type="entry name" value="SAM-dependent_MTases_sf"/>
</dbReference>
<dbReference type="AlphaFoldDB" id="A0A5Q0BD30"/>
<dbReference type="EMBL" id="CP044205">
    <property type="protein sequence ID" value="QFY41710.1"/>
    <property type="molecule type" value="Genomic_DNA"/>
</dbReference>
<accession>A0A5Q0BD30</accession>
<dbReference type="RefSeq" id="WP_153247694.1">
    <property type="nucleotide sequence ID" value="NZ_CP044205.1"/>
</dbReference>
<protein>
    <submittedName>
        <fullName evidence="4">SAM-dependent methyltransferase</fullName>
    </submittedName>
</protein>
<dbReference type="PANTHER" id="PTHR10509:SF14">
    <property type="entry name" value="CAFFEOYL-COA O-METHYLTRANSFERASE 3-RELATED"/>
    <property type="match status" value="1"/>
</dbReference>
<dbReference type="PROSITE" id="PS51682">
    <property type="entry name" value="SAM_OMT_I"/>
    <property type="match status" value="1"/>
</dbReference>
<evidence type="ECO:0000256" key="2">
    <source>
        <dbReference type="ARBA" id="ARBA00022679"/>
    </source>
</evidence>
<evidence type="ECO:0000313" key="5">
    <source>
        <dbReference type="Proteomes" id="UP000325755"/>
    </source>
</evidence>
<dbReference type="PANTHER" id="PTHR10509">
    <property type="entry name" value="O-METHYLTRANSFERASE-RELATED"/>
    <property type="match status" value="1"/>
</dbReference>
<keyword evidence="3" id="KW-0949">S-adenosyl-L-methionine</keyword>